<feature type="region of interest" description="Disordered" evidence="2">
    <location>
        <begin position="447"/>
        <end position="471"/>
    </location>
</feature>
<dbReference type="PANTHER" id="PTHR14454">
    <property type="entry name" value="GRB2-ASSOCIATED AND REGULATOR OF MAPK PROTEIN FAMILY MEMBER"/>
    <property type="match status" value="1"/>
</dbReference>
<dbReference type="STRING" id="1965070.A0A443RIW0"/>
<dbReference type="InterPro" id="IPR025946">
    <property type="entry name" value="CABIT_dom"/>
</dbReference>
<dbReference type="InterPro" id="IPR052281">
    <property type="entry name" value="GAREM"/>
</dbReference>
<name>A0A443RIW0_9ACAR</name>
<dbReference type="PANTHER" id="PTHR14454:SF11">
    <property type="entry name" value="SERRANO, ISOFORM F"/>
    <property type="match status" value="1"/>
</dbReference>
<evidence type="ECO:0000313" key="5">
    <source>
        <dbReference type="Proteomes" id="UP000285301"/>
    </source>
</evidence>
<feature type="compositionally biased region" description="Basic and acidic residues" evidence="2">
    <location>
        <begin position="660"/>
        <end position="670"/>
    </location>
</feature>
<accession>A0A443RIW0</accession>
<protein>
    <recommendedName>
        <fullName evidence="3">CABIT domain-containing protein</fullName>
    </recommendedName>
</protein>
<dbReference type="AlphaFoldDB" id="A0A443RIW0"/>
<dbReference type="Proteomes" id="UP000285301">
    <property type="component" value="Unassembled WGS sequence"/>
</dbReference>
<dbReference type="Pfam" id="PF12736">
    <property type="entry name" value="CABIT"/>
    <property type="match status" value="1"/>
</dbReference>
<gene>
    <name evidence="4" type="ORF">B4U79_01554</name>
</gene>
<feature type="domain" description="CABIT" evidence="3">
    <location>
        <begin position="31"/>
        <end position="300"/>
    </location>
</feature>
<feature type="region of interest" description="Disordered" evidence="2">
    <location>
        <begin position="642"/>
        <end position="674"/>
    </location>
</feature>
<keyword evidence="5" id="KW-1185">Reference proteome</keyword>
<feature type="compositionally biased region" description="Low complexity" evidence="2">
    <location>
        <begin position="647"/>
        <end position="658"/>
    </location>
</feature>
<evidence type="ECO:0000313" key="4">
    <source>
        <dbReference type="EMBL" id="RWS15222.1"/>
    </source>
</evidence>
<evidence type="ECO:0000256" key="2">
    <source>
        <dbReference type="SAM" id="MobiDB-lite"/>
    </source>
</evidence>
<evidence type="ECO:0000259" key="3">
    <source>
        <dbReference type="Pfam" id="PF12736"/>
    </source>
</evidence>
<comment type="caution">
    <text evidence="4">The sequence shown here is derived from an EMBL/GenBank/DDBJ whole genome shotgun (WGS) entry which is preliminary data.</text>
</comment>
<organism evidence="4 5">
    <name type="scientific">Dinothrombium tinctorium</name>
    <dbReference type="NCBI Taxonomy" id="1965070"/>
    <lineage>
        <taxon>Eukaryota</taxon>
        <taxon>Metazoa</taxon>
        <taxon>Ecdysozoa</taxon>
        <taxon>Arthropoda</taxon>
        <taxon>Chelicerata</taxon>
        <taxon>Arachnida</taxon>
        <taxon>Acari</taxon>
        <taxon>Acariformes</taxon>
        <taxon>Trombidiformes</taxon>
        <taxon>Prostigmata</taxon>
        <taxon>Anystina</taxon>
        <taxon>Parasitengona</taxon>
        <taxon>Trombidioidea</taxon>
        <taxon>Trombidiidae</taxon>
        <taxon>Dinothrombium</taxon>
    </lineage>
</organism>
<proteinExistence type="predicted"/>
<reference evidence="4 5" key="1">
    <citation type="journal article" date="2018" name="Gigascience">
        <title>Genomes of trombidid mites reveal novel predicted allergens and laterally-transferred genes associated with secondary metabolism.</title>
        <authorList>
            <person name="Dong X."/>
            <person name="Chaisiri K."/>
            <person name="Xia D."/>
            <person name="Armstrong S.D."/>
            <person name="Fang Y."/>
            <person name="Donnelly M.J."/>
            <person name="Kadowaki T."/>
            <person name="McGarry J.W."/>
            <person name="Darby A.C."/>
            <person name="Makepeace B.L."/>
        </authorList>
    </citation>
    <scope>NUCLEOTIDE SEQUENCE [LARGE SCALE GENOMIC DNA]</scope>
    <source>
        <strain evidence="4">UoL-WK</strain>
    </source>
</reference>
<feature type="region of interest" description="Disordered" evidence="2">
    <location>
        <begin position="375"/>
        <end position="403"/>
    </location>
</feature>
<keyword evidence="1" id="KW-0597">Phosphoprotein</keyword>
<dbReference type="OrthoDB" id="6077228at2759"/>
<dbReference type="EMBL" id="NCKU01000515">
    <property type="protein sequence ID" value="RWS15222.1"/>
    <property type="molecule type" value="Genomic_DNA"/>
</dbReference>
<sequence>MSSTEASVYLSAIKWGDEGYLLNELQHSCKLPQVAKIIKGQYQNLGVPSLSSPSLNQILFWANAGKRVKVAAQCVKFKESRSNGCVSNCRAVPVGPKLVIPGDLDGWFEILSEEGRAVKCIESVAELTKRFPESCLVRENIKAHLPKPEDPDAVGDKTRTVQLGETLILVNTDVISIKSFANSSKYLKCLTAKGETVFLHTDQKGKFSPIAKEDSISGVHKMKNLLNKRLPLMVRLVFGKAPTGCKSFVPEMRLYSVFEEECLVAMPLLKDSYNVTLVPVNAPLKLIIPKNADLLQNLREYCSLSERCNNAMVSLSDRIQVFDSQSMSKEMKNNWKESNISIQGHSHDHKRRFQSNNCLLVKRSISFPLQPQHHFGKENKSSSLHAKSPADAEIGVDGKSGEMDAKQSSDCECDYRCYDEIDQIYDYVRGFAPLPEHIKNELLNSKHANETRSSSPPIVSDNKPEPPPIETIPSVQQRRVSYPTIIHDISPKLTVNTKKLEKYFTQDHIYEKIGNKVNERSHHLPHVRIPIRSNSTGKIYLPSVGHGNFITQPHLKPKLFVKSSSGQRNSSKSNRLFKYSRNVPHPKDAFLDNMYNLKEVTARNINNTCRSLTTSPLFNIRYKSLTNLHFISPPLPSALDFSNTLESSNSGGQTSSGSAESKDTFKDPKAKTRKLSRPMSLTNLFWDMTGTVNFDKLQNEINVRKSNAILCSTSSVPLHNNNSGSNVLNGDKHKRVGTLYL</sequence>
<evidence type="ECO:0000256" key="1">
    <source>
        <dbReference type="ARBA" id="ARBA00022553"/>
    </source>
</evidence>